<evidence type="ECO:0000256" key="4">
    <source>
        <dbReference type="ARBA" id="ARBA00022737"/>
    </source>
</evidence>
<feature type="region of interest" description="Disordered" evidence="5">
    <location>
        <begin position="52"/>
        <end position="81"/>
    </location>
</feature>
<comment type="caution">
    <text evidence="7">The sequence shown here is derived from an EMBL/GenBank/DDBJ whole genome shotgun (WGS) entry which is preliminary data.</text>
</comment>
<dbReference type="FunFam" id="3.80.10.10:FF:000041">
    <property type="entry name" value="LRR receptor-like serine/threonine-protein kinase ERECTA"/>
    <property type="match status" value="1"/>
</dbReference>
<evidence type="ECO:0000256" key="3">
    <source>
        <dbReference type="ARBA" id="ARBA00022614"/>
    </source>
</evidence>
<dbReference type="FunFam" id="3.80.10.10:FF:000383">
    <property type="entry name" value="Leucine-rich repeat receptor protein kinase EMS1"/>
    <property type="match status" value="1"/>
</dbReference>
<keyword evidence="3" id="KW-0433">Leucine-rich repeat</keyword>
<evidence type="ECO:0000313" key="7">
    <source>
        <dbReference type="EMBL" id="GAX15352.1"/>
    </source>
</evidence>
<dbReference type="PRINTS" id="PR00019">
    <property type="entry name" value="LEURICHRPT"/>
</dbReference>
<dbReference type="Gene3D" id="3.80.10.10">
    <property type="entry name" value="Ribonuclease Inhibitor"/>
    <property type="match status" value="2"/>
</dbReference>
<dbReference type="GO" id="GO:0005886">
    <property type="term" value="C:plasma membrane"/>
    <property type="evidence" value="ECO:0007669"/>
    <property type="project" value="UniProtKB-SubCell"/>
</dbReference>
<comment type="subcellular location">
    <subcellularLocation>
        <location evidence="1">Cell membrane</location>
    </subcellularLocation>
</comment>
<organism evidence="7 8">
    <name type="scientific">Fistulifera solaris</name>
    <name type="common">Oleaginous diatom</name>
    <dbReference type="NCBI Taxonomy" id="1519565"/>
    <lineage>
        <taxon>Eukaryota</taxon>
        <taxon>Sar</taxon>
        <taxon>Stramenopiles</taxon>
        <taxon>Ochrophyta</taxon>
        <taxon>Bacillariophyta</taxon>
        <taxon>Bacillariophyceae</taxon>
        <taxon>Bacillariophycidae</taxon>
        <taxon>Naviculales</taxon>
        <taxon>Naviculaceae</taxon>
        <taxon>Fistulifera</taxon>
    </lineage>
</organism>
<gene>
    <name evidence="7" type="ORF">FisN_8Lh358</name>
</gene>
<feature type="compositionally biased region" description="Gly residues" evidence="5">
    <location>
        <begin position="142"/>
        <end position="152"/>
    </location>
</feature>
<sequence length="698" mass="76172">MDAPADPPAFLPPRYPGEDFVPGQFRDAYPSTTPSEPEEYYADASRLNASLLVDDDDDDDDTNLSSLELQQEGGGHSLPTAEEVRNANAMENNPYSGRRKRMWALLALGLLVLTLIIAVSVAVPRQKESKSVSGSSSALDGVDGGNSAGGNQGTTDPLRNPNAALQVGVSRYQQVTEYIASRGITGADKYADKEGPQHRAALWIADYDPLQLAIPETGNYEFEQRYILATFYYALDGPNWRSDLKFLSGSSVCDWNLPFDLVNELGKQSTWDQGITCGDSKHAEILFIAGNGLSGELPPELGFLSTLWHLSLYDNDLSGALPSEMQHLTKLWFVGLEENNLEGPIPSWINKWTDLEFLALGTNWFSGSLPSLAGLTKLKEISFYENELTGSIDSLNQATSLTAIFANTNSFNGRLHSTTLANLKKLQTLDLSDNDLTGYFPEHFYGIKNVVLAENQLTGQLPDVTTTGLPIEVLSLHNNGISGDVPAKIGLLSNLIHLDLSHNLLDGEVFDSVNGLTKLQFLLLSHNPLTPGRIPVMSSLKFLQDLSLGNTNRSGPIPTGMGTLTSLRLLDLHGNQLTGAIPTQLATIPNLRFLSLNRNSLTGGVPDELAALTDLYTFYMDHNNITGNVGEICLNGGSDNLKMFVTDCEVECPCCNEGTCCAEFDDACNKEELLTKFRKEYVRVEFIFNENVALNTTV</sequence>
<dbReference type="InParanoid" id="A0A1Z5JNC5"/>
<dbReference type="Pfam" id="PF13855">
    <property type="entry name" value="LRR_8"/>
    <property type="match status" value="2"/>
</dbReference>
<reference evidence="7 8" key="1">
    <citation type="journal article" date="2015" name="Plant Cell">
        <title>Oil accumulation by the oleaginous diatom Fistulifera solaris as revealed by the genome and transcriptome.</title>
        <authorList>
            <person name="Tanaka T."/>
            <person name="Maeda Y."/>
            <person name="Veluchamy A."/>
            <person name="Tanaka M."/>
            <person name="Abida H."/>
            <person name="Marechal E."/>
            <person name="Bowler C."/>
            <person name="Muto M."/>
            <person name="Sunaga Y."/>
            <person name="Tanaka M."/>
            <person name="Yoshino T."/>
            <person name="Taniguchi T."/>
            <person name="Fukuda Y."/>
            <person name="Nemoto M."/>
            <person name="Matsumoto M."/>
            <person name="Wong P.S."/>
            <person name="Aburatani S."/>
            <person name="Fujibuchi W."/>
        </authorList>
    </citation>
    <scope>NUCLEOTIDE SEQUENCE [LARGE SCALE GENOMIC DNA]</scope>
    <source>
        <strain evidence="7 8">JPCC DA0580</strain>
    </source>
</reference>
<feature type="region of interest" description="Disordered" evidence="5">
    <location>
        <begin position="129"/>
        <end position="161"/>
    </location>
</feature>
<dbReference type="OrthoDB" id="48847at2759"/>
<name>A0A1Z5JNC5_FISSO</name>
<protein>
    <recommendedName>
        <fullName evidence="9">L domain-like protein</fullName>
    </recommendedName>
</protein>
<dbReference type="SUPFAM" id="SSF52058">
    <property type="entry name" value="L domain-like"/>
    <property type="match status" value="1"/>
</dbReference>
<dbReference type="SMART" id="SM00365">
    <property type="entry name" value="LRR_SD22"/>
    <property type="match status" value="3"/>
</dbReference>
<proteinExistence type="predicted"/>
<keyword evidence="6" id="KW-0812">Transmembrane</keyword>
<dbReference type="EMBL" id="BDSP01000092">
    <property type="protein sequence ID" value="GAX15352.1"/>
    <property type="molecule type" value="Genomic_DNA"/>
</dbReference>
<keyword evidence="6" id="KW-0472">Membrane</keyword>
<dbReference type="PANTHER" id="PTHR48065">
    <property type="entry name" value="OS10G0469600 PROTEIN"/>
    <property type="match status" value="1"/>
</dbReference>
<feature type="region of interest" description="Disordered" evidence="5">
    <location>
        <begin position="1"/>
        <end position="40"/>
    </location>
</feature>
<dbReference type="AlphaFoldDB" id="A0A1Z5JNC5"/>
<feature type="compositionally biased region" description="Low complexity" evidence="5">
    <location>
        <begin position="131"/>
        <end position="141"/>
    </location>
</feature>
<dbReference type="InterPro" id="IPR001611">
    <property type="entry name" value="Leu-rich_rpt"/>
</dbReference>
<accession>A0A1Z5JNC5</accession>
<keyword evidence="2" id="KW-1003">Cell membrane</keyword>
<dbReference type="Pfam" id="PF00560">
    <property type="entry name" value="LRR_1"/>
    <property type="match status" value="1"/>
</dbReference>
<evidence type="ECO:0000256" key="5">
    <source>
        <dbReference type="SAM" id="MobiDB-lite"/>
    </source>
</evidence>
<feature type="compositionally biased region" description="Pro residues" evidence="5">
    <location>
        <begin position="1"/>
        <end position="15"/>
    </location>
</feature>
<dbReference type="InterPro" id="IPR032675">
    <property type="entry name" value="LRR_dom_sf"/>
</dbReference>
<evidence type="ECO:0000256" key="2">
    <source>
        <dbReference type="ARBA" id="ARBA00022475"/>
    </source>
</evidence>
<evidence type="ECO:0000313" key="8">
    <source>
        <dbReference type="Proteomes" id="UP000198406"/>
    </source>
</evidence>
<keyword evidence="8" id="KW-1185">Reference proteome</keyword>
<evidence type="ECO:0000256" key="6">
    <source>
        <dbReference type="SAM" id="Phobius"/>
    </source>
</evidence>
<feature type="transmembrane region" description="Helical" evidence="6">
    <location>
        <begin position="103"/>
        <end position="123"/>
    </location>
</feature>
<dbReference type="Proteomes" id="UP000198406">
    <property type="component" value="Unassembled WGS sequence"/>
</dbReference>
<evidence type="ECO:0000256" key="1">
    <source>
        <dbReference type="ARBA" id="ARBA00004236"/>
    </source>
</evidence>
<keyword evidence="6" id="KW-1133">Transmembrane helix</keyword>
<keyword evidence="4" id="KW-0677">Repeat</keyword>
<evidence type="ECO:0008006" key="9">
    <source>
        <dbReference type="Google" id="ProtNLM"/>
    </source>
</evidence>
<feature type="compositionally biased region" description="Acidic residues" evidence="5">
    <location>
        <begin position="53"/>
        <end position="62"/>
    </location>
</feature>